<dbReference type="Proteomes" id="UP000813461">
    <property type="component" value="Unassembled WGS sequence"/>
</dbReference>
<evidence type="ECO:0000313" key="9">
    <source>
        <dbReference type="Proteomes" id="UP000813461"/>
    </source>
</evidence>
<dbReference type="GO" id="GO:0032543">
    <property type="term" value="P:mitochondrial translation"/>
    <property type="evidence" value="ECO:0007669"/>
    <property type="project" value="TreeGrafter"/>
</dbReference>
<dbReference type="Gene3D" id="6.10.330.20">
    <property type="match status" value="1"/>
</dbReference>
<sequence>MAARTPSRILRPGLASTRPDAILSFLIPSVHCLRIAPAARFSTSTPRCKKDNNSIRGLSAVRSTGLRPRQTLSVKQKDFANQQLPTPVPIGEKPTGTPDHGLWDFFKDQKLLQTPVDEQKHGRAWTIGELRSRDWDALHQLWWICVKERNRLATEKIERRRLEAGYGDFENKNRDEVVQKTMKAILDTLSERHQAYTEAYELAKGDPTVDLSRTDGPQFSPPPAYVRCVYRQAQQLLTFLQDPLGAEDDVRPQPT</sequence>
<dbReference type="InterPro" id="IPR038340">
    <property type="entry name" value="MRP-L47_sf"/>
</dbReference>
<evidence type="ECO:0000256" key="3">
    <source>
        <dbReference type="ARBA" id="ARBA00022980"/>
    </source>
</evidence>
<comment type="subcellular location">
    <subcellularLocation>
        <location evidence="1">Mitochondrion</location>
    </subcellularLocation>
</comment>
<dbReference type="GO" id="GO:0005762">
    <property type="term" value="C:mitochondrial large ribosomal subunit"/>
    <property type="evidence" value="ECO:0007669"/>
    <property type="project" value="TreeGrafter"/>
</dbReference>
<evidence type="ECO:0000256" key="7">
    <source>
        <dbReference type="ARBA" id="ARBA00035399"/>
    </source>
</evidence>
<evidence type="ECO:0000256" key="2">
    <source>
        <dbReference type="ARBA" id="ARBA00009254"/>
    </source>
</evidence>
<evidence type="ECO:0000256" key="4">
    <source>
        <dbReference type="ARBA" id="ARBA00023128"/>
    </source>
</evidence>
<dbReference type="AlphaFoldDB" id="A0A8K0VTR8"/>
<keyword evidence="5" id="KW-0687">Ribonucleoprotein</keyword>
<dbReference type="EMBL" id="JAGMVJ010000023">
    <property type="protein sequence ID" value="KAH7072561.1"/>
    <property type="molecule type" value="Genomic_DNA"/>
</dbReference>
<name>A0A8K0VTR8_9PLEO</name>
<evidence type="ECO:0000313" key="8">
    <source>
        <dbReference type="EMBL" id="KAH7072561.1"/>
    </source>
</evidence>
<proteinExistence type="inferred from homology"/>
<dbReference type="PANTHER" id="PTHR21183:SF18">
    <property type="entry name" value="LARGE RIBOSOMAL SUBUNIT PROTEIN UL29M"/>
    <property type="match status" value="1"/>
</dbReference>
<dbReference type="Pfam" id="PF06984">
    <property type="entry name" value="MRP-L47"/>
    <property type="match status" value="1"/>
</dbReference>
<dbReference type="OrthoDB" id="270763at2759"/>
<protein>
    <recommendedName>
        <fullName evidence="6">Large ribosomal subunit protein uL29m</fullName>
    </recommendedName>
    <alternativeName>
        <fullName evidence="7">54S ribosomal protein L4, mitochondrial</fullName>
    </alternativeName>
</protein>
<comment type="caution">
    <text evidence="8">The sequence shown here is derived from an EMBL/GenBank/DDBJ whole genome shotgun (WGS) entry which is preliminary data.</text>
</comment>
<keyword evidence="9" id="KW-1185">Reference proteome</keyword>
<keyword evidence="4" id="KW-0496">Mitochondrion</keyword>
<evidence type="ECO:0000256" key="6">
    <source>
        <dbReference type="ARBA" id="ARBA00035289"/>
    </source>
</evidence>
<accession>A0A8K0VTR8</accession>
<dbReference type="PANTHER" id="PTHR21183">
    <property type="entry name" value="RIBOSOMAL PROTEIN L47, MITOCHONDRIAL-RELATED"/>
    <property type="match status" value="1"/>
</dbReference>
<keyword evidence="3 8" id="KW-0689">Ribosomal protein</keyword>
<evidence type="ECO:0000256" key="1">
    <source>
        <dbReference type="ARBA" id="ARBA00004173"/>
    </source>
</evidence>
<comment type="similarity">
    <text evidence="2">Belongs to the universal ribosomal protein uL29 family.</text>
</comment>
<dbReference type="InterPro" id="IPR010729">
    <property type="entry name" value="Ribosomal_uL29_mit"/>
</dbReference>
<reference evidence="8" key="1">
    <citation type="journal article" date="2021" name="Nat. Commun.">
        <title>Genetic determinants of endophytism in the Arabidopsis root mycobiome.</title>
        <authorList>
            <person name="Mesny F."/>
            <person name="Miyauchi S."/>
            <person name="Thiergart T."/>
            <person name="Pickel B."/>
            <person name="Atanasova L."/>
            <person name="Karlsson M."/>
            <person name="Huettel B."/>
            <person name="Barry K.W."/>
            <person name="Haridas S."/>
            <person name="Chen C."/>
            <person name="Bauer D."/>
            <person name="Andreopoulos W."/>
            <person name="Pangilinan J."/>
            <person name="LaButti K."/>
            <person name="Riley R."/>
            <person name="Lipzen A."/>
            <person name="Clum A."/>
            <person name="Drula E."/>
            <person name="Henrissat B."/>
            <person name="Kohler A."/>
            <person name="Grigoriev I.V."/>
            <person name="Martin F.M."/>
            <person name="Hacquard S."/>
        </authorList>
    </citation>
    <scope>NUCLEOTIDE SEQUENCE</scope>
    <source>
        <strain evidence="8">MPI-SDFR-AT-0120</strain>
    </source>
</reference>
<organism evidence="8 9">
    <name type="scientific">Paraphoma chrysanthemicola</name>
    <dbReference type="NCBI Taxonomy" id="798071"/>
    <lineage>
        <taxon>Eukaryota</taxon>
        <taxon>Fungi</taxon>
        <taxon>Dikarya</taxon>
        <taxon>Ascomycota</taxon>
        <taxon>Pezizomycotina</taxon>
        <taxon>Dothideomycetes</taxon>
        <taxon>Pleosporomycetidae</taxon>
        <taxon>Pleosporales</taxon>
        <taxon>Pleosporineae</taxon>
        <taxon>Phaeosphaeriaceae</taxon>
        <taxon>Paraphoma</taxon>
    </lineage>
</organism>
<dbReference type="GO" id="GO:0003735">
    <property type="term" value="F:structural constituent of ribosome"/>
    <property type="evidence" value="ECO:0007669"/>
    <property type="project" value="InterPro"/>
</dbReference>
<evidence type="ECO:0000256" key="5">
    <source>
        <dbReference type="ARBA" id="ARBA00023274"/>
    </source>
</evidence>
<gene>
    <name evidence="8" type="ORF">FB567DRAFT_454637</name>
</gene>